<evidence type="ECO:0000256" key="2">
    <source>
        <dbReference type="ARBA" id="ARBA00022475"/>
    </source>
</evidence>
<dbReference type="InterPro" id="IPR008457">
    <property type="entry name" value="Cu-R_CopD_dom"/>
</dbReference>
<proteinExistence type="predicted"/>
<feature type="transmembrane region" description="Helical" evidence="6">
    <location>
        <begin position="158"/>
        <end position="180"/>
    </location>
</feature>
<dbReference type="Pfam" id="PF05425">
    <property type="entry name" value="CopD"/>
    <property type="match status" value="1"/>
</dbReference>
<dbReference type="PANTHER" id="PTHR34820:SF4">
    <property type="entry name" value="INNER MEMBRANE PROTEIN YEBZ"/>
    <property type="match status" value="1"/>
</dbReference>
<feature type="transmembrane region" description="Helical" evidence="6">
    <location>
        <begin position="63"/>
        <end position="81"/>
    </location>
</feature>
<keyword evidence="2" id="KW-1003">Cell membrane</keyword>
<accession>A0A3B1DCN8</accession>
<evidence type="ECO:0000256" key="5">
    <source>
        <dbReference type="ARBA" id="ARBA00023136"/>
    </source>
</evidence>
<evidence type="ECO:0000256" key="6">
    <source>
        <dbReference type="SAM" id="Phobius"/>
    </source>
</evidence>
<keyword evidence="4 6" id="KW-1133">Transmembrane helix</keyword>
<comment type="subcellular location">
    <subcellularLocation>
        <location evidence="1">Cell membrane</location>
        <topology evidence="1">Multi-pass membrane protein</topology>
    </subcellularLocation>
</comment>
<dbReference type="InterPro" id="IPR032694">
    <property type="entry name" value="CopC/D"/>
</dbReference>
<evidence type="ECO:0000256" key="4">
    <source>
        <dbReference type="ARBA" id="ARBA00022989"/>
    </source>
</evidence>
<dbReference type="GO" id="GO:0006825">
    <property type="term" value="P:copper ion transport"/>
    <property type="evidence" value="ECO:0007669"/>
    <property type="project" value="InterPro"/>
</dbReference>
<evidence type="ECO:0000313" key="8">
    <source>
        <dbReference type="EMBL" id="VAX33804.1"/>
    </source>
</evidence>
<name>A0A3B1DCN8_9ZZZZ</name>
<feature type="transmembrane region" description="Helical" evidence="6">
    <location>
        <begin position="289"/>
        <end position="311"/>
    </location>
</feature>
<dbReference type="GO" id="GO:0005886">
    <property type="term" value="C:plasma membrane"/>
    <property type="evidence" value="ECO:0007669"/>
    <property type="project" value="UniProtKB-SubCell"/>
</dbReference>
<dbReference type="PANTHER" id="PTHR34820">
    <property type="entry name" value="INNER MEMBRANE PROTEIN YEBZ"/>
    <property type="match status" value="1"/>
</dbReference>
<feature type="domain" description="Copper resistance protein D" evidence="7">
    <location>
        <begin position="205"/>
        <end position="311"/>
    </location>
</feature>
<keyword evidence="3 6" id="KW-0812">Transmembrane</keyword>
<feature type="transmembrane region" description="Helical" evidence="6">
    <location>
        <begin position="134"/>
        <end position="152"/>
    </location>
</feature>
<evidence type="ECO:0000259" key="7">
    <source>
        <dbReference type="Pfam" id="PF05425"/>
    </source>
</evidence>
<protein>
    <recommendedName>
        <fullName evidence="7">Copper resistance protein D domain-containing protein</fullName>
    </recommendedName>
</protein>
<dbReference type="EMBL" id="UOGF01000120">
    <property type="protein sequence ID" value="VAX33804.1"/>
    <property type="molecule type" value="Genomic_DNA"/>
</dbReference>
<feature type="transmembrane region" description="Helical" evidence="6">
    <location>
        <begin position="101"/>
        <end position="122"/>
    </location>
</feature>
<feature type="transmembrane region" description="Helical" evidence="6">
    <location>
        <begin position="201"/>
        <end position="226"/>
    </location>
</feature>
<sequence length="318" mass="35976">MPLISPFVLQFAFLKYLDLIGIVVFMGLFAFRILVFLPTVKTISDIETREALKADERKYTQKISVIVILYLIVLQGVILVHQIENLTGRPMAQSTHILSHWLTGTFSGLLWINKVFLLIFMGLLSRFESQRKDFLFLGSGILLCLTASLSGHGLSVKIYALVITDLMHLIAVTIWVGALLPLTRTVRRYGQCVKPDQQVHFLRKLVEVFSLWAMFAVAIIIISGGFNLGVYLGDDLFSFESQYAKVFLVKFCFVLIVFASGALARFYILPRLQKKEPIERTSFLRLQKLFIAVLSFELFFVTGVLILAALLTQTEIPS</sequence>
<reference evidence="8" key="1">
    <citation type="submission" date="2018-06" db="EMBL/GenBank/DDBJ databases">
        <authorList>
            <person name="Zhirakovskaya E."/>
        </authorList>
    </citation>
    <scope>NUCLEOTIDE SEQUENCE</scope>
</reference>
<keyword evidence="5 6" id="KW-0472">Membrane</keyword>
<evidence type="ECO:0000256" key="1">
    <source>
        <dbReference type="ARBA" id="ARBA00004651"/>
    </source>
</evidence>
<dbReference type="AlphaFoldDB" id="A0A3B1DCN8"/>
<feature type="transmembrane region" description="Helical" evidence="6">
    <location>
        <begin position="20"/>
        <end position="43"/>
    </location>
</feature>
<feature type="transmembrane region" description="Helical" evidence="6">
    <location>
        <begin position="246"/>
        <end position="268"/>
    </location>
</feature>
<evidence type="ECO:0000256" key="3">
    <source>
        <dbReference type="ARBA" id="ARBA00022692"/>
    </source>
</evidence>
<organism evidence="8">
    <name type="scientific">hydrothermal vent metagenome</name>
    <dbReference type="NCBI Taxonomy" id="652676"/>
    <lineage>
        <taxon>unclassified sequences</taxon>
        <taxon>metagenomes</taxon>
        <taxon>ecological metagenomes</taxon>
    </lineage>
</organism>
<gene>
    <name evidence="8" type="ORF">MNBD_NITROSPIRAE01-1650</name>
</gene>